<dbReference type="InterPro" id="IPR035979">
    <property type="entry name" value="RBD_domain_sf"/>
</dbReference>
<dbReference type="GO" id="GO:0030388">
    <property type="term" value="P:fructose 1,6-bisphosphate metabolic process"/>
    <property type="evidence" value="ECO:0007669"/>
    <property type="project" value="TreeGrafter"/>
</dbReference>
<comment type="subcellular location">
    <subcellularLocation>
        <location evidence="3 16">Cytoplasm</location>
    </subcellularLocation>
    <subcellularLocation>
        <location evidence="2">Nucleus</location>
    </subcellularLocation>
</comment>
<feature type="binding site" evidence="16">
    <location>
        <begin position="214"/>
        <end position="215"/>
    </location>
    <ligand>
        <name>ATP</name>
        <dbReference type="ChEBI" id="CHEBI:30616"/>
    </ligand>
</feature>
<dbReference type="PROSITE" id="PS50102">
    <property type="entry name" value="RRM"/>
    <property type="match status" value="1"/>
</dbReference>
<comment type="similarity">
    <text evidence="16">Belongs to the phosphofructokinase type A (PFKA) family. ATP-dependent PFK group I subfamily. Eukaryotic two domain clade 'E' sub-subfamily.</text>
</comment>
<evidence type="ECO:0000256" key="4">
    <source>
        <dbReference type="ARBA" id="ARBA00004679"/>
    </source>
</evidence>
<evidence type="ECO:0000256" key="13">
    <source>
        <dbReference type="ARBA" id="ARBA00023152"/>
    </source>
</evidence>
<proteinExistence type="inferred from homology"/>
<evidence type="ECO:0000313" key="21">
    <source>
        <dbReference type="EMBL" id="KAG2180483.1"/>
    </source>
</evidence>
<feature type="binding site" evidence="16">
    <location>
        <position position="789"/>
    </location>
    <ligand>
        <name>beta-D-fructose 2,6-bisphosphate</name>
        <dbReference type="ChEBI" id="CHEBI:58579"/>
        <note>allosteric activator; ligand shared between dimeric partners</note>
    </ligand>
</feature>
<accession>A0A8H7PUJ5</accession>
<feature type="binding site" description="in other chain" evidence="16">
    <location>
        <position position="877"/>
    </location>
    <ligand>
        <name>beta-D-fructose 2,6-bisphosphate</name>
        <dbReference type="ChEBI" id="CHEBI:58579"/>
        <note>allosteric activator; ligand shared between dimeric partners</note>
    </ligand>
</feature>
<feature type="region of interest" description="N-terminal catalytic PFK domain 1" evidence="16">
    <location>
        <begin position="1"/>
        <end position="517"/>
    </location>
</feature>
<sequence>MSGLSHLLLTTANRKLYESTVEFYKALGFEPLSHSDSQIYLKLTAKAPAQDLTIKVKLVGDRAVDTPEKNTATIVIASDNLETVASIIQSRHIDFKKEKESYGGFVIKTRDPLGNALEFTDEDFRVKITSDPNLPVDASNKRKIAVLTSGGDSAGMNAAVRAVVRAGIARGCDVFAVYEGYQGLVDGGNLIKKMSWNDVRGFLEVGGTSIGTARCMPFKQRPGRLQAAENLVNRGIDSIVVCGGDGSLTGADVFRSEWPGLLDELLANKRITEEQHNSHRYLTIVGLVGSIDNDMSSTDITIGAYTSLARICESVDSIASTAISHSRAFVVEVMGRHCGWLALMAAISTGADFVFLPEKPPSDDDWQTAMCDRLTRRRALGKRNTLVIVAEGALDKNLNPIKPEHIKDILADRMGLDTRVTTLGHVQRGGSPVAYDRYLATVQGVEAVEAVLHATPETPSPMIGMSQNKVTWRPLMKAVELTHAVATAIGNKDFDKATELRDSEFKLDYEAYKATTVVDDPRMKVEAHQKLRVGIIHVGAPAGGMNAATRTAVLYCLNRGHTPVGIYNGFPGLFSGAVQELDWLTVDQWSSRGGSELGTNRSQPDADFGMTAHSLQQHKIDALLMVGGFEAFTALMQLDNNRDKYPMFRIPMVHLPATISNNVPGTDFSLGSDTGLNAIVNACDALVQSASASRRRVFVVEVQGGRTGYLAVMAGLATGATTVYIPEEGITLDRLQRDVKDLVRLYREDDPNHSEGRIILRNEKVSKTYSTNVISEIIKTEGNELFDSRTAVLGHTQQGGTPSPMDRIRASRLAVKCIQFIEQQAFPALDAAHARGASRPVDIINTSDSACVIGIVGTDVLFTPVKSLLSETDMKERKSTKSWWMPMTGLIHLLSIQDSKERASMVLDNLERELRMWYAKIYNPIKVGSIDGTDTEPHDAAVVRALNAEYKPPRIKDTDPLKTLFVGRLDPDTTEDTVKRVFGEYGSLQSVKLMCNFVTGVSKGYAFVTYERTKAAEDAYRRANGMYVDGRRILVDYERSRVMKGWVPRRLGGGFSGKKESGQLRFGARDRAFRDPINFARREQQTAEIPSEQRRDDNWRYDMLPRSHRPKERSPSRHHHRRERDSYKRVRSRSRDRHRSPSPYHKRRR</sequence>
<dbReference type="InterPro" id="IPR022953">
    <property type="entry name" value="ATP_PFK"/>
</dbReference>
<dbReference type="PRINTS" id="PR00476">
    <property type="entry name" value="PHFRCTKINASE"/>
</dbReference>
<feature type="binding site" description="in other chain" evidence="16">
    <location>
        <begin position="658"/>
        <end position="662"/>
    </location>
    <ligand>
        <name>beta-D-fructose 2,6-bisphosphate</name>
        <dbReference type="ChEBI" id="CHEBI:58579"/>
        <note>allosteric activator; ligand shared between dimeric partners</note>
    </ligand>
</feature>
<comment type="function">
    <text evidence="16">Catalyzes the phosphorylation of D-fructose 6-phosphate to fructose 1,6-bisphosphate by ATP, the first committing step of glycolysis.</text>
</comment>
<comment type="catalytic activity">
    <reaction evidence="15 16">
        <text>beta-D-fructose 6-phosphate + ATP = beta-D-fructose 1,6-bisphosphate + ADP + H(+)</text>
        <dbReference type="Rhea" id="RHEA:16109"/>
        <dbReference type="ChEBI" id="CHEBI:15378"/>
        <dbReference type="ChEBI" id="CHEBI:30616"/>
        <dbReference type="ChEBI" id="CHEBI:32966"/>
        <dbReference type="ChEBI" id="CHEBI:57634"/>
        <dbReference type="ChEBI" id="CHEBI:456216"/>
        <dbReference type="EC" id="2.7.1.11"/>
    </reaction>
</comment>
<dbReference type="NCBIfam" id="TIGR02478">
    <property type="entry name" value="6PF1K_euk"/>
    <property type="match status" value="1"/>
</dbReference>
<dbReference type="GO" id="GO:0005945">
    <property type="term" value="C:6-phosphofructokinase complex"/>
    <property type="evidence" value="ECO:0007669"/>
    <property type="project" value="TreeGrafter"/>
</dbReference>
<dbReference type="PANTHER" id="PTHR13697:SF4">
    <property type="entry name" value="ATP-DEPENDENT 6-PHOSPHOFRUCTOKINASE"/>
    <property type="match status" value="1"/>
</dbReference>
<feature type="binding site" description="in other chain" evidence="16">
    <location>
        <begin position="795"/>
        <end position="798"/>
    </location>
    <ligand>
        <name>beta-D-fructose 2,6-bisphosphate</name>
        <dbReference type="ChEBI" id="CHEBI:58579"/>
        <note>allosteric activator; ligand shared between dimeric partners</note>
    </ligand>
</feature>
<dbReference type="Pfam" id="PF00076">
    <property type="entry name" value="RRM_1"/>
    <property type="match status" value="1"/>
</dbReference>
<comment type="cofactor">
    <cofactor evidence="1 16">
        <name>Mg(2+)</name>
        <dbReference type="ChEBI" id="CHEBI:18420"/>
    </cofactor>
</comment>
<comment type="pathway">
    <text evidence="4 16">Carbohydrate degradation; glycolysis; D-glyceraldehyde 3-phosphate and glycerone phosphate from D-glucose: step 3/4.</text>
</comment>
<dbReference type="InterPro" id="IPR000504">
    <property type="entry name" value="RRM_dom"/>
</dbReference>
<dbReference type="GO" id="GO:0005739">
    <property type="term" value="C:mitochondrion"/>
    <property type="evidence" value="ECO:0007669"/>
    <property type="project" value="TreeGrafter"/>
</dbReference>
<keyword evidence="6 16" id="KW-0021">Allosteric enzyme</keyword>
<evidence type="ECO:0000313" key="22">
    <source>
        <dbReference type="Proteomes" id="UP000612746"/>
    </source>
</evidence>
<keyword evidence="11 16" id="KW-0067">ATP-binding</keyword>
<feature type="binding site" description="in other chain" evidence="16">
    <location>
        <position position="601"/>
    </location>
    <ligand>
        <name>beta-D-fructose 2,6-bisphosphate</name>
        <dbReference type="ChEBI" id="CHEBI:58579"/>
        <note>allosteric activator; ligand shared between dimeric partners</note>
    </ligand>
</feature>
<keyword evidence="8 16" id="KW-0479">Metal-binding</keyword>
<feature type="binding site" description="in other chain" evidence="16">
    <location>
        <begin position="290"/>
        <end position="292"/>
    </location>
    <ligand>
        <name>substrate</name>
        <note>ligand shared between dimeric partners</note>
    </ligand>
</feature>
<comment type="subunit">
    <text evidence="16">Homotetramer.</text>
</comment>
<dbReference type="GO" id="GO:0005634">
    <property type="term" value="C:nucleus"/>
    <property type="evidence" value="ECO:0007669"/>
    <property type="project" value="UniProtKB-SubCell"/>
</dbReference>
<dbReference type="Gene3D" id="3.40.50.450">
    <property type="match status" value="2"/>
</dbReference>
<feature type="binding site" description="in other chain" evidence="16">
    <location>
        <position position="763"/>
    </location>
    <ligand>
        <name>beta-D-fructose 2,6-bisphosphate</name>
        <dbReference type="ChEBI" id="CHEBI:58579"/>
        <note>allosteric activator; ligand shared between dimeric partners</note>
    </ligand>
</feature>
<dbReference type="InterPro" id="IPR029068">
    <property type="entry name" value="Glyas_Bleomycin-R_OHBP_Dase"/>
</dbReference>
<dbReference type="PROSITE" id="PS00433">
    <property type="entry name" value="PHOSPHOFRUCTOKINASE"/>
    <property type="match status" value="2"/>
</dbReference>
<keyword evidence="17" id="KW-0694">RNA-binding</keyword>
<dbReference type="InterPro" id="IPR035966">
    <property type="entry name" value="PKF_sf"/>
</dbReference>
<dbReference type="EMBL" id="JAEPRA010000009">
    <property type="protein sequence ID" value="KAG2180483.1"/>
    <property type="molecule type" value="Genomic_DNA"/>
</dbReference>
<evidence type="ECO:0000256" key="12">
    <source>
        <dbReference type="ARBA" id="ARBA00022842"/>
    </source>
</evidence>
<dbReference type="OrthoDB" id="537915at2759"/>
<keyword evidence="12 16" id="KW-0460">Magnesium</keyword>
<dbReference type="AlphaFoldDB" id="A0A8H7PUJ5"/>
<keyword evidence="10 16" id="KW-0418">Kinase</keyword>
<comment type="caution">
    <text evidence="21">The sequence shown here is derived from an EMBL/GenBank/DDBJ whole genome shotgun (WGS) entry which is preliminary data.</text>
</comment>
<evidence type="ECO:0000256" key="14">
    <source>
        <dbReference type="ARBA" id="ARBA00023242"/>
    </source>
</evidence>
<dbReference type="FunFam" id="3.30.70.330:FF:000132">
    <property type="entry name" value="Small nuclear ribonucleoprotein U11/U12 subunit 35"/>
    <property type="match status" value="1"/>
</dbReference>
<keyword evidence="14" id="KW-0539">Nucleus</keyword>
<evidence type="ECO:0000256" key="5">
    <source>
        <dbReference type="ARBA" id="ARBA00022490"/>
    </source>
</evidence>
<dbReference type="GO" id="GO:0006002">
    <property type="term" value="P:fructose 6-phosphate metabolic process"/>
    <property type="evidence" value="ECO:0007669"/>
    <property type="project" value="InterPro"/>
</dbReference>
<dbReference type="SUPFAM" id="SSF53784">
    <property type="entry name" value="Phosphofructokinase"/>
    <property type="match status" value="2"/>
</dbReference>
<dbReference type="GO" id="GO:0048029">
    <property type="term" value="F:monosaccharide binding"/>
    <property type="evidence" value="ECO:0007669"/>
    <property type="project" value="TreeGrafter"/>
</dbReference>
<feature type="region of interest" description="Interdomain linker" evidence="16">
    <location>
        <begin position="518"/>
        <end position="531"/>
    </location>
</feature>
<keyword evidence="9 16" id="KW-0547">Nucleotide-binding</keyword>
<feature type="binding site" evidence="16">
    <location>
        <position position="419"/>
    </location>
    <ligand>
        <name>substrate</name>
        <note>ligand shared between dimeric partners</note>
    </ligand>
</feature>
<evidence type="ECO:0000256" key="11">
    <source>
        <dbReference type="ARBA" id="ARBA00022840"/>
    </source>
</evidence>
<name>A0A8H7PUJ5_9FUNG</name>
<feature type="binding site" evidence="16">
    <location>
        <begin position="244"/>
        <end position="247"/>
    </location>
    <ligand>
        <name>ATP</name>
        <dbReference type="ChEBI" id="CHEBI:30616"/>
    </ligand>
</feature>
<dbReference type="GO" id="GO:0003872">
    <property type="term" value="F:6-phosphofructokinase activity"/>
    <property type="evidence" value="ECO:0007669"/>
    <property type="project" value="UniProtKB-UniRule"/>
</dbReference>
<dbReference type="Pfam" id="PF00365">
    <property type="entry name" value="PFK"/>
    <property type="match status" value="2"/>
</dbReference>
<feature type="binding site" description="in other chain" evidence="16">
    <location>
        <begin position="425"/>
        <end position="428"/>
    </location>
    <ligand>
        <name>substrate</name>
        <note>ligand shared between dimeric partners</note>
    </ligand>
</feature>
<keyword evidence="18" id="KW-0175">Coiled coil</keyword>
<dbReference type="PANTHER" id="PTHR13697">
    <property type="entry name" value="PHOSPHOFRUCTOKINASE"/>
    <property type="match status" value="1"/>
</dbReference>
<feature type="binding site" evidence="16">
    <location>
        <position position="696"/>
    </location>
    <ligand>
        <name>beta-D-fructose 2,6-bisphosphate</name>
        <dbReference type="ChEBI" id="CHEBI:58579"/>
        <note>allosteric activator; ligand shared between dimeric partners</note>
    </ligand>
</feature>
<evidence type="ECO:0000256" key="3">
    <source>
        <dbReference type="ARBA" id="ARBA00004496"/>
    </source>
</evidence>
<feature type="region of interest" description="Disordered" evidence="19">
    <location>
        <begin position="1079"/>
        <end position="1149"/>
    </location>
</feature>
<evidence type="ECO:0000256" key="16">
    <source>
        <dbReference type="HAMAP-Rule" id="MF_03184"/>
    </source>
</evidence>
<dbReference type="InterPro" id="IPR000023">
    <property type="entry name" value="Phosphofructokinase_dom"/>
</dbReference>
<evidence type="ECO:0000256" key="9">
    <source>
        <dbReference type="ARBA" id="ARBA00022741"/>
    </source>
</evidence>
<dbReference type="InterPro" id="IPR009161">
    <property type="entry name" value="6-Pfructokinase_euk"/>
</dbReference>
<dbReference type="Gene3D" id="3.10.180.10">
    <property type="entry name" value="2,3-Dihydroxybiphenyl 1,2-Dioxygenase, domain 1"/>
    <property type="match status" value="1"/>
</dbReference>
<dbReference type="FunFam" id="3.40.50.460:FF:000008">
    <property type="entry name" value="ATP-dependent 6-phosphofructokinase"/>
    <property type="match status" value="1"/>
</dbReference>
<dbReference type="FunFam" id="3.40.50.460:FF:000007">
    <property type="entry name" value="ATP-dependent 6-phosphofructokinase"/>
    <property type="match status" value="1"/>
</dbReference>
<feature type="binding site" description="in other chain" evidence="16">
    <location>
        <position position="391"/>
    </location>
    <ligand>
        <name>substrate</name>
        <note>ligand shared between dimeric partners</note>
    </ligand>
</feature>
<evidence type="ECO:0000256" key="8">
    <source>
        <dbReference type="ARBA" id="ARBA00022723"/>
    </source>
</evidence>
<organism evidence="21 22">
    <name type="scientific">Umbelopsis vinacea</name>
    <dbReference type="NCBI Taxonomy" id="44442"/>
    <lineage>
        <taxon>Eukaryota</taxon>
        <taxon>Fungi</taxon>
        <taxon>Fungi incertae sedis</taxon>
        <taxon>Mucoromycota</taxon>
        <taxon>Mucoromycotina</taxon>
        <taxon>Umbelopsidomycetes</taxon>
        <taxon>Umbelopsidales</taxon>
        <taxon>Umbelopsidaceae</taxon>
        <taxon>Umbelopsis</taxon>
    </lineage>
</organism>
<dbReference type="Proteomes" id="UP000612746">
    <property type="component" value="Unassembled WGS sequence"/>
</dbReference>
<feature type="binding site" evidence="16">
    <location>
        <position position="327"/>
    </location>
    <ligand>
        <name>substrate</name>
        <note>ligand shared between dimeric partners</note>
    </ligand>
</feature>
<dbReference type="GO" id="GO:1990904">
    <property type="term" value="C:ribonucleoprotein complex"/>
    <property type="evidence" value="ECO:0007669"/>
    <property type="project" value="UniProtKB-ARBA"/>
</dbReference>
<keyword evidence="7 16" id="KW-0808">Transferase</keyword>
<dbReference type="Gene3D" id="3.30.70.330">
    <property type="match status" value="1"/>
</dbReference>
<dbReference type="GO" id="GO:0003723">
    <property type="term" value="F:RNA binding"/>
    <property type="evidence" value="ECO:0007669"/>
    <property type="project" value="UniProtKB-UniRule"/>
</dbReference>
<dbReference type="GO" id="GO:0046872">
    <property type="term" value="F:metal ion binding"/>
    <property type="evidence" value="ECO:0007669"/>
    <property type="project" value="UniProtKB-KW"/>
</dbReference>
<feature type="region of interest" description="C-terminal regulatory PFK domain 2" evidence="16">
    <location>
        <begin position="532"/>
        <end position="1149"/>
    </location>
</feature>
<evidence type="ECO:0000256" key="18">
    <source>
        <dbReference type="SAM" id="Coils"/>
    </source>
</evidence>
<evidence type="ECO:0000256" key="15">
    <source>
        <dbReference type="ARBA" id="ARBA00048070"/>
    </source>
</evidence>
<dbReference type="UniPathway" id="UPA00109">
    <property type="reaction ID" value="UER00182"/>
</dbReference>
<dbReference type="SUPFAM" id="SSF54593">
    <property type="entry name" value="Glyoxalase/Bleomycin resistance protein/Dihydroxybiphenyl dioxygenase"/>
    <property type="match status" value="1"/>
</dbReference>
<evidence type="ECO:0000256" key="19">
    <source>
        <dbReference type="SAM" id="MobiDB-lite"/>
    </source>
</evidence>
<protein>
    <recommendedName>
        <fullName evidence="16">ATP-dependent 6-phosphofructokinase</fullName>
        <shortName evidence="16">ATP-PFK</shortName>
        <shortName evidence="16">Phosphofructokinase</shortName>
        <ecNumber evidence="16">2.7.1.11</ecNumber>
    </recommendedName>
    <alternativeName>
        <fullName evidence="16">Phosphohexokinase</fullName>
    </alternativeName>
</protein>
<dbReference type="InterPro" id="IPR012677">
    <property type="entry name" value="Nucleotide-bd_a/b_plait_sf"/>
</dbReference>
<keyword evidence="13 16" id="KW-0324">Glycolysis</keyword>
<evidence type="ECO:0000259" key="20">
    <source>
        <dbReference type="PROSITE" id="PS50102"/>
    </source>
</evidence>
<dbReference type="GO" id="GO:0042802">
    <property type="term" value="F:identical protein binding"/>
    <property type="evidence" value="ECO:0007669"/>
    <property type="project" value="TreeGrafter"/>
</dbReference>
<evidence type="ECO:0000256" key="7">
    <source>
        <dbReference type="ARBA" id="ARBA00022679"/>
    </source>
</evidence>
<feature type="coiled-coil region" evidence="18">
    <location>
        <begin position="893"/>
        <end position="920"/>
    </location>
</feature>
<dbReference type="GO" id="GO:0061621">
    <property type="term" value="P:canonical glycolysis"/>
    <property type="evidence" value="ECO:0007669"/>
    <property type="project" value="TreeGrafter"/>
</dbReference>
<evidence type="ECO:0000256" key="17">
    <source>
        <dbReference type="PROSITE-ProRule" id="PRU00176"/>
    </source>
</evidence>
<feature type="binding site" description="in other chain" evidence="16">
    <location>
        <begin position="703"/>
        <end position="705"/>
    </location>
    <ligand>
        <name>beta-D-fructose 2,6-bisphosphate</name>
        <dbReference type="ChEBI" id="CHEBI:58579"/>
        <note>allosteric activator; ligand shared between dimeric partners</note>
    </ligand>
</feature>
<dbReference type="Gene3D" id="3.40.50.460">
    <property type="entry name" value="Phosphofructokinase domain"/>
    <property type="match status" value="2"/>
</dbReference>
<keyword evidence="5 16" id="KW-0963">Cytoplasm</keyword>
<dbReference type="EC" id="2.7.1.11" evidence="16"/>
<feature type="compositionally biased region" description="Basic and acidic residues" evidence="19">
    <location>
        <begin position="1079"/>
        <end position="1105"/>
    </location>
</feature>
<keyword evidence="22" id="KW-1185">Reference proteome</keyword>
<comment type="activity regulation">
    <text evidence="16">Allosterically activated by ADP, AMP, or fructose 2,6-bisphosphate, and allosterically inhibited by ATP or citrate.</text>
</comment>
<evidence type="ECO:0000256" key="1">
    <source>
        <dbReference type="ARBA" id="ARBA00001946"/>
    </source>
</evidence>
<feature type="active site" description="Proton acceptor" evidence="16">
    <location>
        <position position="292"/>
    </location>
</feature>
<dbReference type="GO" id="GO:0070095">
    <property type="term" value="F:fructose-6-phosphate binding"/>
    <property type="evidence" value="ECO:0007669"/>
    <property type="project" value="TreeGrafter"/>
</dbReference>
<feature type="binding site" evidence="16">
    <location>
        <position position="151"/>
    </location>
    <ligand>
        <name>ATP</name>
        <dbReference type="ChEBI" id="CHEBI:30616"/>
    </ligand>
</feature>
<feature type="binding site" evidence="16">
    <location>
        <position position="245"/>
    </location>
    <ligand>
        <name>Mg(2+)</name>
        <dbReference type="ChEBI" id="CHEBI:18420"/>
        <note>catalytic</note>
    </ligand>
</feature>
<feature type="domain" description="RRM" evidence="20">
    <location>
        <begin position="962"/>
        <end position="1040"/>
    </location>
</feature>
<feature type="compositionally biased region" description="Basic residues" evidence="19">
    <location>
        <begin position="1106"/>
        <end position="1122"/>
    </location>
</feature>
<dbReference type="SMART" id="SM00360">
    <property type="entry name" value="RRM"/>
    <property type="match status" value="1"/>
</dbReference>
<dbReference type="SUPFAM" id="SSF54928">
    <property type="entry name" value="RNA-binding domain, RBD"/>
    <property type="match status" value="1"/>
</dbReference>
<reference evidence="21" key="1">
    <citation type="submission" date="2020-12" db="EMBL/GenBank/DDBJ databases">
        <title>Metabolic potential, ecology and presence of endohyphal bacteria is reflected in genomic diversity of Mucoromycotina.</title>
        <authorList>
            <person name="Muszewska A."/>
            <person name="Okrasinska A."/>
            <person name="Steczkiewicz K."/>
            <person name="Drgas O."/>
            <person name="Orlowska M."/>
            <person name="Perlinska-Lenart U."/>
            <person name="Aleksandrzak-Piekarczyk T."/>
            <person name="Szatraj K."/>
            <person name="Zielenkiewicz U."/>
            <person name="Pilsyk S."/>
            <person name="Malc E."/>
            <person name="Mieczkowski P."/>
            <person name="Kruszewska J.S."/>
            <person name="Biernat P."/>
            <person name="Pawlowska J."/>
        </authorList>
    </citation>
    <scope>NUCLEOTIDE SEQUENCE</scope>
    <source>
        <strain evidence="21">WA0000051536</strain>
    </source>
</reference>
<feature type="compositionally biased region" description="Basic residues" evidence="19">
    <location>
        <begin position="1129"/>
        <end position="1149"/>
    </location>
</feature>
<dbReference type="HAMAP" id="MF_03184">
    <property type="entry name" value="Phosphofructokinase_I_E"/>
    <property type="match status" value="1"/>
</dbReference>
<evidence type="ECO:0000256" key="6">
    <source>
        <dbReference type="ARBA" id="ARBA00022533"/>
    </source>
</evidence>
<gene>
    <name evidence="21" type="ORF">INT44_003487</name>
</gene>
<evidence type="ECO:0000256" key="2">
    <source>
        <dbReference type="ARBA" id="ARBA00004123"/>
    </source>
</evidence>
<dbReference type="GO" id="GO:0016208">
    <property type="term" value="F:AMP binding"/>
    <property type="evidence" value="ECO:0007669"/>
    <property type="project" value="TreeGrafter"/>
</dbReference>
<evidence type="ECO:0000256" key="10">
    <source>
        <dbReference type="ARBA" id="ARBA00022777"/>
    </source>
</evidence>
<dbReference type="InterPro" id="IPR015912">
    <property type="entry name" value="Phosphofructokinase_CS"/>
</dbReference>
<dbReference type="GO" id="GO:0005524">
    <property type="term" value="F:ATP binding"/>
    <property type="evidence" value="ECO:0007669"/>
    <property type="project" value="UniProtKB-KW"/>
</dbReference>
<feature type="binding site" description="in other chain" evidence="16">
    <location>
        <begin position="334"/>
        <end position="336"/>
    </location>
    <ligand>
        <name>substrate</name>
        <note>ligand shared between dimeric partners</note>
    </ligand>
</feature>